<accession>A0A518GW71</accession>
<dbReference type="EMBL" id="CP036426">
    <property type="protein sequence ID" value="QDV32850.1"/>
    <property type="molecule type" value="Genomic_DNA"/>
</dbReference>
<name>A0A518GW71_9BACT</name>
<dbReference type="OrthoDB" id="9956589at2"/>
<protein>
    <submittedName>
        <fullName evidence="3">Uncharacterized protein</fullName>
    </submittedName>
</protein>
<evidence type="ECO:0000256" key="1">
    <source>
        <dbReference type="SAM" id="MobiDB-lite"/>
    </source>
</evidence>
<feature type="region of interest" description="Disordered" evidence="1">
    <location>
        <begin position="37"/>
        <end position="86"/>
    </location>
</feature>
<feature type="compositionally biased region" description="Low complexity" evidence="1">
    <location>
        <begin position="46"/>
        <end position="80"/>
    </location>
</feature>
<organism evidence="3 4">
    <name type="scientific">Tautonia plasticadhaerens</name>
    <dbReference type="NCBI Taxonomy" id="2527974"/>
    <lineage>
        <taxon>Bacteria</taxon>
        <taxon>Pseudomonadati</taxon>
        <taxon>Planctomycetota</taxon>
        <taxon>Planctomycetia</taxon>
        <taxon>Isosphaerales</taxon>
        <taxon>Isosphaeraceae</taxon>
        <taxon>Tautonia</taxon>
    </lineage>
</organism>
<dbReference type="KEGG" id="tpla:ElP_06900"/>
<keyword evidence="4" id="KW-1185">Reference proteome</keyword>
<evidence type="ECO:0000256" key="2">
    <source>
        <dbReference type="SAM" id="SignalP"/>
    </source>
</evidence>
<dbReference type="Proteomes" id="UP000317835">
    <property type="component" value="Chromosome"/>
</dbReference>
<evidence type="ECO:0000313" key="3">
    <source>
        <dbReference type="EMBL" id="QDV32850.1"/>
    </source>
</evidence>
<dbReference type="AlphaFoldDB" id="A0A518GW71"/>
<gene>
    <name evidence="3" type="ORF">ElP_06900</name>
</gene>
<sequence length="222" mass="23513" precursor="true">MTTATPLKLAWIAGSALVLLSASMLLSPTPRASARAQVTKGGGVVQPGSPSEGGSEGSVARQKAQRQAPAAGAPEARVAPGFPPGGAFPPQGGIARGFVSRVGSFELSGGTGLGLYRWLDAPQDRRNPYRFWRSDLAFESREQVFFGGAGSNSVGAPRFLDSHLYRDVASPFWLAFGAQPNPDGTWNIAFSLDRRSWYWWDDDARGFDLGGFAVPFGAPGQP</sequence>
<feature type="signal peptide" evidence="2">
    <location>
        <begin position="1"/>
        <end position="32"/>
    </location>
</feature>
<dbReference type="RefSeq" id="WP_145267251.1">
    <property type="nucleotide sequence ID" value="NZ_CP036426.1"/>
</dbReference>
<feature type="chain" id="PRO_5022201286" evidence="2">
    <location>
        <begin position="33"/>
        <end position="222"/>
    </location>
</feature>
<proteinExistence type="predicted"/>
<keyword evidence="2" id="KW-0732">Signal</keyword>
<evidence type="ECO:0000313" key="4">
    <source>
        <dbReference type="Proteomes" id="UP000317835"/>
    </source>
</evidence>
<reference evidence="3 4" key="1">
    <citation type="submission" date="2019-02" db="EMBL/GenBank/DDBJ databases">
        <title>Deep-cultivation of Planctomycetes and their phenomic and genomic characterization uncovers novel biology.</title>
        <authorList>
            <person name="Wiegand S."/>
            <person name="Jogler M."/>
            <person name="Boedeker C."/>
            <person name="Pinto D."/>
            <person name="Vollmers J."/>
            <person name="Rivas-Marin E."/>
            <person name="Kohn T."/>
            <person name="Peeters S.H."/>
            <person name="Heuer A."/>
            <person name="Rast P."/>
            <person name="Oberbeckmann S."/>
            <person name="Bunk B."/>
            <person name="Jeske O."/>
            <person name="Meyerdierks A."/>
            <person name="Storesund J.E."/>
            <person name="Kallscheuer N."/>
            <person name="Luecker S."/>
            <person name="Lage O.M."/>
            <person name="Pohl T."/>
            <person name="Merkel B.J."/>
            <person name="Hornburger P."/>
            <person name="Mueller R.-W."/>
            <person name="Bruemmer F."/>
            <person name="Labrenz M."/>
            <person name="Spormann A.M."/>
            <person name="Op den Camp H."/>
            <person name="Overmann J."/>
            <person name="Amann R."/>
            <person name="Jetten M.S.M."/>
            <person name="Mascher T."/>
            <person name="Medema M.H."/>
            <person name="Devos D.P."/>
            <person name="Kaster A.-K."/>
            <person name="Ovreas L."/>
            <person name="Rohde M."/>
            <person name="Galperin M.Y."/>
            <person name="Jogler C."/>
        </authorList>
    </citation>
    <scope>NUCLEOTIDE SEQUENCE [LARGE SCALE GENOMIC DNA]</scope>
    <source>
        <strain evidence="3 4">ElP</strain>
    </source>
</reference>